<sequence>MIGRILVGAMAFAAFAGGGASALTVRVMKGSAAGMASTFVRAPDAPRSTFERASPQSTFQSVFEPSEVAPERVETTRSLLSQLEARRSDGDIVVDLPTDVLFAFDSAAIRGEAEPSLSKAAELLRSYPRAQVTIAGHTDAKGDDAYNQGLSLKRARAVADRLSSAASRPLEAKGFGEAQPAAPNQKPDGQDDPEGRAKNRRVEIRIAPAGG</sequence>
<proteinExistence type="predicted"/>
<dbReference type="InterPro" id="IPR006664">
    <property type="entry name" value="OMP_bac"/>
</dbReference>
<keyword evidence="2 4" id="KW-0472">Membrane</keyword>
<feature type="compositionally biased region" description="Basic and acidic residues" evidence="5">
    <location>
        <begin position="193"/>
        <end position="204"/>
    </location>
</feature>
<evidence type="ECO:0000313" key="7">
    <source>
        <dbReference type="EMBL" id="XDO98399.1"/>
    </source>
</evidence>
<keyword evidence="3" id="KW-0998">Cell outer membrane</keyword>
<name>A0AB39KX96_9CAUL</name>
<dbReference type="PROSITE" id="PS51123">
    <property type="entry name" value="OMPA_2"/>
    <property type="match status" value="1"/>
</dbReference>
<dbReference type="PANTHER" id="PTHR30329">
    <property type="entry name" value="STATOR ELEMENT OF FLAGELLAR MOTOR COMPLEX"/>
    <property type="match status" value="1"/>
</dbReference>
<evidence type="ECO:0000256" key="4">
    <source>
        <dbReference type="PROSITE-ProRule" id="PRU00473"/>
    </source>
</evidence>
<dbReference type="InterPro" id="IPR006665">
    <property type="entry name" value="OmpA-like"/>
</dbReference>
<dbReference type="Gene3D" id="3.30.1330.60">
    <property type="entry name" value="OmpA-like domain"/>
    <property type="match status" value="1"/>
</dbReference>
<organism evidence="7">
    <name type="scientific">Caulobacter sp. 73W</name>
    <dbReference type="NCBI Taxonomy" id="3161137"/>
    <lineage>
        <taxon>Bacteria</taxon>
        <taxon>Pseudomonadati</taxon>
        <taxon>Pseudomonadota</taxon>
        <taxon>Alphaproteobacteria</taxon>
        <taxon>Caulobacterales</taxon>
        <taxon>Caulobacteraceae</taxon>
        <taxon>Caulobacter</taxon>
    </lineage>
</organism>
<evidence type="ECO:0000256" key="1">
    <source>
        <dbReference type="ARBA" id="ARBA00004442"/>
    </source>
</evidence>
<dbReference type="Pfam" id="PF00691">
    <property type="entry name" value="OmpA"/>
    <property type="match status" value="1"/>
</dbReference>
<dbReference type="PRINTS" id="PR01021">
    <property type="entry name" value="OMPADOMAIN"/>
</dbReference>
<dbReference type="SUPFAM" id="SSF103088">
    <property type="entry name" value="OmpA-like"/>
    <property type="match status" value="1"/>
</dbReference>
<accession>A0AB39KX96</accession>
<gene>
    <name evidence="7" type="ORF">ABOZ73_08290</name>
</gene>
<dbReference type="AlphaFoldDB" id="A0AB39KX96"/>
<evidence type="ECO:0000259" key="6">
    <source>
        <dbReference type="PROSITE" id="PS51123"/>
    </source>
</evidence>
<comment type="subcellular location">
    <subcellularLocation>
        <location evidence="1">Cell outer membrane</location>
    </subcellularLocation>
</comment>
<dbReference type="InterPro" id="IPR050330">
    <property type="entry name" value="Bact_OuterMem_StrucFunc"/>
</dbReference>
<dbReference type="GO" id="GO:0009279">
    <property type="term" value="C:cell outer membrane"/>
    <property type="evidence" value="ECO:0007669"/>
    <property type="project" value="UniProtKB-SubCell"/>
</dbReference>
<dbReference type="CDD" id="cd07185">
    <property type="entry name" value="OmpA_C-like"/>
    <property type="match status" value="1"/>
</dbReference>
<evidence type="ECO:0000256" key="3">
    <source>
        <dbReference type="ARBA" id="ARBA00023237"/>
    </source>
</evidence>
<feature type="domain" description="OmpA-like" evidence="6">
    <location>
        <begin position="89"/>
        <end position="210"/>
    </location>
</feature>
<dbReference type="PANTHER" id="PTHR30329:SF21">
    <property type="entry name" value="LIPOPROTEIN YIAD-RELATED"/>
    <property type="match status" value="1"/>
</dbReference>
<feature type="region of interest" description="Disordered" evidence="5">
    <location>
        <begin position="163"/>
        <end position="211"/>
    </location>
</feature>
<dbReference type="EMBL" id="CP158375">
    <property type="protein sequence ID" value="XDO98399.1"/>
    <property type="molecule type" value="Genomic_DNA"/>
</dbReference>
<protein>
    <submittedName>
        <fullName evidence="7">OmpA family protein</fullName>
    </submittedName>
</protein>
<dbReference type="InterPro" id="IPR036737">
    <property type="entry name" value="OmpA-like_sf"/>
</dbReference>
<evidence type="ECO:0000256" key="5">
    <source>
        <dbReference type="SAM" id="MobiDB-lite"/>
    </source>
</evidence>
<reference evidence="7" key="1">
    <citation type="submission" date="2024-06" db="EMBL/GenBank/DDBJ databases">
        <title>Caulobacter inopinatus, sp. nov.</title>
        <authorList>
            <person name="Donachie S.P."/>
        </authorList>
    </citation>
    <scope>NUCLEOTIDE SEQUENCE</scope>
    <source>
        <strain evidence="7">73W</strain>
    </source>
</reference>
<evidence type="ECO:0000256" key="2">
    <source>
        <dbReference type="ARBA" id="ARBA00023136"/>
    </source>
</evidence>
<dbReference type="RefSeq" id="WP_369062274.1">
    <property type="nucleotide sequence ID" value="NZ_CP158375.1"/>
</dbReference>